<sequence length="77" mass="8762">MDRNNDSMFNQNILDMMAIFSFVIGLANYGENLDQSSFQDVMSNVLKDIHGHLAEQDRKLDMILEILGGNKNGIRDE</sequence>
<evidence type="ECO:0000313" key="1">
    <source>
        <dbReference type="EMBL" id="XCD05013.1"/>
    </source>
</evidence>
<accession>A0AAU8AYB2</accession>
<proteinExistence type="predicted"/>
<dbReference type="EMBL" id="PP511521">
    <property type="protein sequence ID" value="XCD05013.1"/>
    <property type="molecule type" value="Genomic_DNA"/>
</dbReference>
<reference evidence="1" key="1">
    <citation type="submission" date="2024-03" db="EMBL/GenBank/DDBJ databases">
        <title>Diverse circular DNA viruses in blood, oral, and fecal samples of captive lemurs.</title>
        <authorList>
            <person name="Paietta E.N."/>
            <person name="Kraberger S."/>
            <person name="Lund M.C."/>
            <person name="Custer J.M."/>
            <person name="Vargas K.M."/>
            <person name="Ehmke E.E."/>
            <person name="Yoder A.D."/>
            <person name="Varsani A."/>
        </authorList>
    </citation>
    <scope>NUCLEOTIDE SEQUENCE</scope>
    <source>
        <strain evidence="1">Duke_24FS_3</strain>
    </source>
</reference>
<organism evidence="1">
    <name type="scientific">Dulem virus 36</name>
    <dbReference type="NCBI Taxonomy" id="3145754"/>
    <lineage>
        <taxon>Viruses</taxon>
        <taxon>Duplodnaviria</taxon>
        <taxon>Heunggongvirae</taxon>
        <taxon>Uroviricota</taxon>
        <taxon>Caudoviricetes</taxon>
    </lineage>
</organism>
<name>A0AAU8AYB2_9CAUD</name>
<protein>
    <submittedName>
        <fullName evidence="1">Uncharacterized protein</fullName>
    </submittedName>
</protein>